<evidence type="ECO:0000256" key="12">
    <source>
        <dbReference type="ARBA" id="ARBA00093271"/>
    </source>
</evidence>
<evidence type="ECO:0000256" key="9">
    <source>
        <dbReference type="ARBA" id="ARBA00054940"/>
    </source>
</evidence>
<dbReference type="GO" id="GO:0046872">
    <property type="term" value="F:metal ion binding"/>
    <property type="evidence" value="ECO:0007669"/>
    <property type="project" value="UniProtKB-KW"/>
</dbReference>
<evidence type="ECO:0000256" key="10">
    <source>
        <dbReference type="ARBA" id="ARBA00093218"/>
    </source>
</evidence>
<dbReference type="GO" id="GO:0005737">
    <property type="term" value="C:cytoplasm"/>
    <property type="evidence" value="ECO:0007669"/>
    <property type="project" value="UniProtKB-SubCell"/>
</dbReference>
<dbReference type="InterPro" id="IPR002637">
    <property type="entry name" value="RdgB/HAM1"/>
</dbReference>
<dbReference type="EMBL" id="CAXITT010000615">
    <property type="protein sequence ID" value="CAL1544335.1"/>
    <property type="molecule type" value="Genomic_DNA"/>
</dbReference>
<feature type="binding site" evidence="13">
    <location>
        <position position="58"/>
    </location>
    <ligand>
        <name>ITP</name>
        <dbReference type="ChEBI" id="CHEBI:61402"/>
    </ligand>
</feature>
<keyword evidence="5 13" id="KW-0547">Nucleotide-binding</keyword>
<protein>
    <recommendedName>
        <fullName evidence="13">Inosine triphosphate pyrophosphatase</fullName>
        <shortName evidence="13">ITPase</shortName>
        <shortName evidence="13">Inosine triphosphatase</shortName>
        <ecNumber evidence="13">3.6.1.66</ecNumber>
    </recommendedName>
    <alternativeName>
        <fullName evidence="13">Non-canonical purine NTP pyrophosphatase</fullName>
    </alternativeName>
    <alternativeName>
        <fullName evidence="13">Non-standard purine NTP pyrophosphatase</fullName>
    </alternativeName>
    <alternativeName>
        <fullName evidence="13">Nucleoside-triphosphate diphosphatase</fullName>
    </alternativeName>
    <alternativeName>
        <fullName evidence="13">Nucleoside-triphosphate pyrophosphatase</fullName>
        <shortName evidence="13">NTPase</shortName>
    </alternativeName>
    <alternativeName>
        <fullName evidence="13">XTP/dITP diphosphatase</fullName>
    </alternativeName>
</protein>
<gene>
    <name evidence="15" type="ORF">GSLYS_00017848001</name>
</gene>
<evidence type="ECO:0000313" key="16">
    <source>
        <dbReference type="Proteomes" id="UP001497497"/>
    </source>
</evidence>
<comment type="catalytic activity">
    <reaction evidence="11">
        <text>dITP + H2O = dIMP + diphosphate + H(+)</text>
        <dbReference type="Rhea" id="RHEA:28342"/>
        <dbReference type="ChEBI" id="CHEBI:15377"/>
        <dbReference type="ChEBI" id="CHEBI:15378"/>
        <dbReference type="ChEBI" id="CHEBI:33019"/>
        <dbReference type="ChEBI" id="CHEBI:61194"/>
        <dbReference type="ChEBI" id="CHEBI:61382"/>
        <dbReference type="EC" id="3.6.1.66"/>
    </reaction>
    <physiologicalReaction direction="left-to-right" evidence="11">
        <dbReference type="Rhea" id="RHEA:28343"/>
    </physiologicalReaction>
</comment>
<feature type="binding site" evidence="13">
    <location>
        <position position="74"/>
    </location>
    <ligand>
        <name>Mg(2+)</name>
        <dbReference type="ChEBI" id="CHEBI:18420"/>
    </ligand>
</feature>
<comment type="catalytic activity">
    <reaction evidence="13">
        <text>XTP + H2O = XMP + diphosphate + H(+)</text>
        <dbReference type="Rhea" id="RHEA:28610"/>
        <dbReference type="ChEBI" id="CHEBI:15377"/>
        <dbReference type="ChEBI" id="CHEBI:15378"/>
        <dbReference type="ChEBI" id="CHEBI:33019"/>
        <dbReference type="ChEBI" id="CHEBI:57464"/>
        <dbReference type="ChEBI" id="CHEBI:61314"/>
        <dbReference type="EC" id="3.6.1.66"/>
    </reaction>
</comment>
<evidence type="ECO:0000256" key="5">
    <source>
        <dbReference type="ARBA" id="ARBA00022741"/>
    </source>
</evidence>
<dbReference type="InterPro" id="IPR029001">
    <property type="entry name" value="ITPase-like_fam"/>
</dbReference>
<evidence type="ECO:0000256" key="11">
    <source>
        <dbReference type="ARBA" id="ARBA00093255"/>
    </source>
</evidence>
<name>A0AAV2IBX7_LYMST</name>
<evidence type="ECO:0000256" key="13">
    <source>
        <dbReference type="HAMAP-Rule" id="MF_03148"/>
    </source>
</evidence>
<feature type="binding site" evidence="13">
    <location>
        <position position="46"/>
    </location>
    <ligand>
        <name>Mg(2+)</name>
        <dbReference type="ChEBI" id="CHEBI:18420"/>
    </ligand>
</feature>
<accession>A0AAV2IBX7</accession>
<dbReference type="FunFam" id="3.90.950.10:FF:000003">
    <property type="entry name" value="Inosine triphosphate pyrophosphatase"/>
    <property type="match status" value="1"/>
</dbReference>
<dbReference type="SUPFAM" id="SSF52972">
    <property type="entry name" value="ITPase-like"/>
    <property type="match status" value="1"/>
</dbReference>
<comment type="caution">
    <text evidence="15">The sequence shown here is derived from an EMBL/GenBank/DDBJ whole genome shotgun (WGS) entry which is preliminary data.</text>
</comment>
<feature type="binding site" evidence="13">
    <location>
        <begin position="179"/>
        <end position="180"/>
    </location>
    <ligand>
        <name>ITP</name>
        <dbReference type="ChEBI" id="CHEBI:61402"/>
    </ligand>
</feature>
<evidence type="ECO:0000256" key="14">
    <source>
        <dbReference type="RuleBase" id="RU003781"/>
    </source>
</evidence>
<keyword evidence="8 13" id="KW-0546">Nucleotide metabolism</keyword>
<comment type="catalytic activity">
    <reaction evidence="12">
        <text>N(6)-hydroxy-dATP + H2O = N(6)-hydroxy-dAMP + diphosphate + H(+)</text>
        <dbReference type="Rhea" id="RHEA:83971"/>
        <dbReference type="ChEBI" id="CHEBI:15377"/>
        <dbReference type="ChEBI" id="CHEBI:15378"/>
        <dbReference type="ChEBI" id="CHEBI:33019"/>
        <dbReference type="ChEBI" id="CHEBI:233529"/>
        <dbReference type="ChEBI" id="CHEBI:233530"/>
    </reaction>
    <physiologicalReaction direction="left-to-right" evidence="12">
        <dbReference type="Rhea" id="RHEA:83972"/>
    </physiologicalReaction>
</comment>
<comment type="cofactor">
    <cofactor evidence="13">
        <name>Mg(2+)</name>
        <dbReference type="ChEBI" id="CHEBI:18420"/>
    </cofactor>
    <cofactor evidence="13">
        <name>Mn(2+)</name>
        <dbReference type="ChEBI" id="CHEBI:29035"/>
    </cofactor>
    <text evidence="13">Binds 1 divalent metal cation per subunit; can use either Mg(2+) or Mn(2+).</text>
</comment>
<evidence type="ECO:0000256" key="7">
    <source>
        <dbReference type="ARBA" id="ARBA00022842"/>
    </source>
</evidence>
<comment type="catalytic activity">
    <reaction evidence="10">
        <text>ITP + H2O = IMP + diphosphate + H(+)</text>
        <dbReference type="Rhea" id="RHEA:29399"/>
        <dbReference type="ChEBI" id="CHEBI:15377"/>
        <dbReference type="ChEBI" id="CHEBI:15378"/>
        <dbReference type="ChEBI" id="CHEBI:33019"/>
        <dbReference type="ChEBI" id="CHEBI:58053"/>
        <dbReference type="ChEBI" id="CHEBI:61402"/>
        <dbReference type="EC" id="3.6.1.66"/>
    </reaction>
    <physiologicalReaction direction="left-to-right" evidence="10">
        <dbReference type="Rhea" id="RHEA:29400"/>
    </physiologicalReaction>
</comment>
<dbReference type="Pfam" id="PF01725">
    <property type="entry name" value="Ham1p_like"/>
    <property type="match status" value="1"/>
</dbReference>
<evidence type="ECO:0000256" key="3">
    <source>
        <dbReference type="ARBA" id="ARBA00022490"/>
    </source>
</evidence>
<dbReference type="GO" id="GO:0009204">
    <property type="term" value="P:deoxyribonucleoside triphosphate catabolic process"/>
    <property type="evidence" value="ECO:0007669"/>
    <property type="project" value="UniProtKB-UniRule"/>
</dbReference>
<keyword evidence="13" id="KW-0464">Manganese</keyword>
<keyword evidence="16" id="KW-1185">Reference proteome</keyword>
<dbReference type="GO" id="GO:0009117">
    <property type="term" value="P:nucleotide metabolic process"/>
    <property type="evidence" value="ECO:0007669"/>
    <property type="project" value="UniProtKB-KW"/>
</dbReference>
<dbReference type="GO" id="GO:0036220">
    <property type="term" value="F:ITP diphosphatase activity"/>
    <property type="evidence" value="ECO:0007669"/>
    <property type="project" value="UniProtKB-UniRule"/>
</dbReference>
<dbReference type="EC" id="3.6.1.66" evidence="13"/>
<evidence type="ECO:0000256" key="8">
    <source>
        <dbReference type="ARBA" id="ARBA00023080"/>
    </source>
</evidence>
<dbReference type="GO" id="GO:0035870">
    <property type="term" value="F:dITP diphosphatase activity"/>
    <property type="evidence" value="ECO:0007669"/>
    <property type="project" value="UniProtKB-UniRule"/>
</dbReference>
<comment type="function">
    <text evidence="13">Pyrophosphatase that hydrolyzes non-canonical purine nucleotides such as inosine triphosphate (ITP), deoxyinosine triphosphate (dITP) or xanthosine 5'-triphosphate (XTP) to their respective monophosphate derivatives. The enzyme does not distinguish between the deoxy- and ribose forms. Probably excludes non-canonical purines from RNA and DNA precursor pools, thus preventing their incorporation into RNA and DNA and avoiding chromosomal lesions.</text>
</comment>
<dbReference type="CDD" id="cd00515">
    <property type="entry name" value="HAM1"/>
    <property type="match status" value="1"/>
</dbReference>
<dbReference type="Proteomes" id="UP001497497">
    <property type="component" value="Unassembled WGS sequence"/>
</dbReference>
<evidence type="ECO:0000256" key="1">
    <source>
        <dbReference type="ARBA" id="ARBA00004496"/>
    </source>
</evidence>
<comment type="subcellular location">
    <subcellularLocation>
        <location evidence="1 13">Cytoplasm</location>
    </subcellularLocation>
</comment>
<comment type="similarity">
    <text evidence="2 13 14">Belongs to the HAM1 NTPase family.</text>
</comment>
<keyword evidence="7 13" id="KW-0460">Magnesium</keyword>
<dbReference type="HAMAP" id="MF_03148">
    <property type="entry name" value="HAM1_NTPase"/>
    <property type="match status" value="1"/>
</dbReference>
<keyword evidence="6 13" id="KW-0378">Hydrolase</keyword>
<proteinExistence type="inferred from homology"/>
<feature type="binding site" evidence="13">
    <location>
        <position position="174"/>
    </location>
    <ligand>
        <name>ITP</name>
        <dbReference type="ChEBI" id="CHEBI:61402"/>
    </ligand>
</feature>
<feature type="binding site" evidence="13">
    <location>
        <begin position="151"/>
        <end position="154"/>
    </location>
    <ligand>
        <name>ITP</name>
        <dbReference type="ChEBI" id="CHEBI:61402"/>
    </ligand>
</feature>
<dbReference type="AlphaFoldDB" id="A0AAV2IBX7"/>
<dbReference type="PANTHER" id="PTHR11067">
    <property type="entry name" value="INOSINE TRIPHOSPHATE PYROPHOSPHATASE/HAM1 PROTEIN"/>
    <property type="match status" value="1"/>
</dbReference>
<dbReference type="NCBIfam" id="TIGR00042">
    <property type="entry name" value="RdgB/HAM1 family non-canonical purine NTP pyrophosphatase"/>
    <property type="match status" value="1"/>
</dbReference>
<dbReference type="Gene3D" id="3.90.950.10">
    <property type="match status" value="1"/>
</dbReference>
<dbReference type="GO" id="GO:0036222">
    <property type="term" value="F:XTP diphosphatase activity"/>
    <property type="evidence" value="ECO:0007669"/>
    <property type="project" value="UniProtKB-UniRule"/>
</dbReference>
<evidence type="ECO:0000256" key="4">
    <source>
        <dbReference type="ARBA" id="ARBA00022723"/>
    </source>
</evidence>
<organism evidence="15 16">
    <name type="scientific">Lymnaea stagnalis</name>
    <name type="common">Great pond snail</name>
    <name type="synonym">Helix stagnalis</name>
    <dbReference type="NCBI Taxonomy" id="6523"/>
    <lineage>
        <taxon>Eukaryota</taxon>
        <taxon>Metazoa</taxon>
        <taxon>Spiralia</taxon>
        <taxon>Lophotrochozoa</taxon>
        <taxon>Mollusca</taxon>
        <taxon>Gastropoda</taxon>
        <taxon>Heterobranchia</taxon>
        <taxon>Euthyneura</taxon>
        <taxon>Panpulmonata</taxon>
        <taxon>Hygrophila</taxon>
        <taxon>Lymnaeoidea</taxon>
        <taxon>Lymnaeidae</taxon>
        <taxon>Lymnaea</taxon>
    </lineage>
</organism>
<reference evidence="15 16" key="1">
    <citation type="submission" date="2024-04" db="EMBL/GenBank/DDBJ databases">
        <authorList>
            <consortium name="Genoscope - CEA"/>
            <person name="William W."/>
        </authorList>
    </citation>
    <scope>NUCLEOTIDE SEQUENCE [LARGE SCALE GENOMIC DNA]</scope>
</reference>
<comment type="caution">
    <text evidence="13">Lacks conserved residue(s) required for the propagation of feature annotation.</text>
</comment>
<dbReference type="GO" id="GO:0000166">
    <property type="term" value="F:nucleotide binding"/>
    <property type="evidence" value="ECO:0007669"/>
    <property type="project" value="UniProtKB-KW"/>
</dbReference>
<dbReference type="PANTHER" id="PTHR11067:SF9">
    <property type="entry name" value="INOSINE TRIPHOSPHATE PYROPHOSPHATASE"/>
    <property type="match status" value="1"/>
</dbReference>
<evidence type="ECO:0000256" key="6">
    <source>
        <dbReference type="ARBA" id="ARBA00022801"/>
    </source>
</evidence>
<dbReference type="InterPro" id="IPR027502">
    <property type="entry name" value="ITPase"/>
</dbReference>
<comment type="subunit">
    <text evidence="13">Homodimer.</text>
</comment>
<comment type="function">
    <text evidence="9">Pyrophosphatase that hydrolyzes the non-canonical purine nucleotides inosine triphosphate (ITP), deoxyinosine triphosphate (dITP) as well as 2'-deoxy-N-6-hydroxylaminopurine triphosphate (dHAPTP) and xanthosine 5'-triphosphate (XTP) to their respective monophosphate derivatives. The enzyme does not distinguish between the deoxy- and ribose forms. Probably excludes non-canonical purines from RNA and DNA precursor pools, thus preventing their incorporation into RNA and DNA and avoiding chromosomal lesions.</text>
</comment>
<evidence type="ECO:0000313" key="15">
    <source>
        <dbReference type="EMBL" id="CAL1544335.1"/>
    </source>
</evidence>
<keyword evidence="3 13" id="KW-0963">Cytoplasm</keyword>
<keyword evidence="4 13" id="KW-0479">Metal-binding</keyword>
<sequence length="196" mass="21977">MFKAFRKMTQPIILCTGNKNKVKEIIDIFGEDFPYKVENQDIDLPEYQGEPEDIARAKCELAAQHVKGPVLVEDVSLCFNALGGMPGPYIKWFLMKIGPAGLYKMLESYEDKTAYAQCIFAYCSGEKGAKVHIFDGRCNGTIVSPRGPTDFGWDPIFQPEGYTETYAEMNKTSKNAISHRSKAIAAVKEFLLTLKQ</sequence>
<evidence type="ECO:0000256" key="2">
    <source>
        <dbReference type="ARBA" id="ARBA00008023"/>
    </source>
</evidence>
<feature type="binding site" evidence="13">
    <location>
        <begin position="16"/>
        <end position="21"/>
    </location>
    <ligand>
        <name>ITP</name>
        <dbReference type="ChEBI" id="CHEBI:61402"/>
    </ligand>
</feature>